<keyword evidence="1" id="KW-0521">NADP</keyword>
<dbReference type="SUPFAM" id="SSF51735">
    <property type="entry name" value="NAD(P)-binding Rossmann-fold domains"/>
    <property type="match status" value="1"/>
</dbReference>
<dbReference type="EMBL" id="KZ613940">
    <property type="protein sequence ID" value="PMD45462.1"/>
    <property type="molecule type" value="Genomic_DNA"/>
</dbReference>
<reference evidence="4 5" key="1">
    <citation type="submission" date="2016-04" db="EMBL/GenBank/DDBJ databases">
        <title>A degradative enzymes factory behind the ericoid mycorrhizal symbiosis.</title>
        <authorList>
            <consortium name="DOE Joint Genome Institute"/>
            <person name="Martino E."/>
            <person name="Morin E."/>
            <person name="Grelet G."/>
            <person name="Kuo A."/>
            <person name="Kohler A."/>
            <person name="Daghino S."/>
            <person name="Barry K."/>
            <person name="Choi C."/>
            <person name="Cichocki N."/>
            <person name="Clum A."/>
            <person name="Copeland A."/>
            <person name="Hainaut M."/>
            <person name="Haridas S."/>
            <person name="Labutti K."/>
            <person name="Lindquist E."/>
            <person name="Lipzen A."/>
            <person name="Khouja H.-R."/>
            <person name="Murat C."/>
            <person name="Ohm R."/>
            <person name="Olson A."/>
            <person name="Spatafora J."/>
            <person name="Veneault-Fourrey C."/>
            <person name="Henrissat B."/>
            <person name="Grigoriev I."/>
            <person name="Martin F."/>
            <person name="Perotto S."/>
        </authorList>
    </citation>
    <scope>NUCLEOTIDE SEQUENCE [LARGE SCALE GENOMIC DNA]</scope>
    <source>
        <strain evidence="4 5">F</strain>
    </source>
</reference>
<dbReference type="CDD" id="cd05259">
    <property type="entry name" value="PCBER_SDR_a"/>
    <property type="match status" value="1"/>
</dbReference>
<dbReference type="InterPro" id="IPR008030">
    <property type="entry name" value="NmrA-like"/>
</dbReference>
<dbReference type="Proteomes" id="UP000235786">
    <property type="component" value="Unassembled WGS sequence"/>
</dbReference>
<dbReference type="PANTHER" id="PTHR47706">
    <property type="entry name" value="NMRA-LIKE FAMILY PROTEIN"/>
    <property type="match status" value="1"/>
</dbReference>
<gene>
    <name evidence="4" type="ORF">L207DRAFT_552157</name>
</gene>
<evidence type="ECO:0000313" key="4">
    <source>
        <dbReference type="EMBL" id="PMD45462.1"/>
    </source>
</evidence>
<proteinExistence type="predicted"/>
<evidence type="ECO:0000256" key="2">
    <source>
        <dbReference type="ARBA" id="ARBA00023002"/>
    </source>
</evidence>
<sequence>MSPLRNIAIIGPTPTLGSYILNSLLRTPNFNITIITRSTSLSTFPPHPSQTIIKIPDTYPEPELIAALTNQDALVINLPVSLTATTQLKIIDCAVKAGVKRIIPSDFAGCVPLEKTQELDFMTRDNVTVVKYLKDKEREGMTWSAIKCGLYIDYQLAVPWFCFDLKAQKVQFWDEGEAKFSTSTRERIGDAVAAVLTHPQETENKIVYVNSFTTSQKQLLGVLEKATGSKWEVETVNSVDEVSAGKEMLSKGNMMGIGAIVKSICFTEGWGADFEAEDVEVMNEVLGLEKENLEDVVRKIVESF</sequence>
<evidence type="ECO:0000256" key="1">
    <source>
        <dbReference type="ARBA" id="ARBA00022857"/>
    </source>
</evidence>
<dbReference type="Gene3D" id="3.40.50.720">
    <property type="entry name" value="NAD(P)-binding Rossmann-like Domain"/>
    <property type="match status" value="1"/>
</dbReference>
<dbReference type="Pfam" id="PF05368">
    <property type="entry name" value="NmrA"/>
    <property type="match status" value="1"/>
</dbReference>
<keyword evidence="2" id="KW-0560">Oxidoreductase</keyword>
<keyword evidence="5" id="KW-1185">Reference proteome</keyword>
<name>A0A2J6S3W7_HYAVF</name>
<evidence type="ECO:0000259" key="3">
    <source>
        <dbReference type="Pfam" id="PF05368"/>
    </source>
</evidence>
<dbReference type="PANTHER" id="PTHR47706:SF9">
    <property type="entry name" value="NMRA-LIKE DOMAIN-CONTAINING PROTEIN-RELATED"/>
    <property type="match status" value="1"/>
</dbReference>
<accession>A0A2J6S3W7</accession>
<feature type="domain" description="NmrA-like" evidence="3">
    <location>
        <begin position="6"/>
        <end position="237"/>
    </location>
</feature>
<dbReference type="GO" id="GO:0016491">
    <property type="term" value="F:oxidoreductase activity"/>
    <property type="evidence" value="ECO:0007669"/>
    <property type="project" value="UniProtKB-KW"/>
</dbReference>
<protein>
    <submittedName>
        <fullName evidence="4">Isoflavone reductase family protein-like protein</fullName>
    </submittedName>
</protein>
<dbReference type="OrthoDB" id="9984533at2759"/>
<dbReference type="InterPro" id="IPR036291">
    <property type="entry name" value="NAD(P)-bd_dom_sf"/>
</dbReference>
<dbReference type="Gene3D" id="3.90.25.10">
    <property type="entry name" value="UDP-galactose 4-epimerase, domain 1"/>
    <property type="match status" value="1"/>
</dbReference>
<dbReference type="InterPro" id="IPR045312">
    <property type="entry name" value="PCBER-like"/>
</dbReference>
<organism evidence="4 5">
    <name type="scientific">Hyaloscypha variabilis (strain UAMH 11265 / GT02V1 / F)</name>
    <name type="common">Meliniomyces variabilis</name>
    <dbReference type="NCBI Taxonomy" id="1149755"/>
    <lineage>
        <taxon>Eukaryota</taxon>
        <taxon>Fungi</taxon>
        <taxon>Dikarya</taxon>
        <taxon>Ascomycota</taxon>
        <taxon>Pezizomycotina</taxon>
        <taxon>Leotiomycetes</taxon>
        <taxon>Helotiales</taxon>
        <taxon>Hyaloscyphaceae</taxon>
        <taxon>Hyaloscypha</taxon>
        <taxon>Hyaloscypha variabilis</taxon>
    </lineage>
</organism>
<evidence type="ECO:0000313" key="5">
    <source>
        <dbReference type="Proteomes" id="UP000235786"/>
    </source>
</evidence>
<dbReference type="AlphaFoldDB" id="A0A2J6S3W7"/>
<dbReference type="InterPro" id="IPR051609">
    <property type="entry name" value="NmrA/Isoflavone_reductase-like"/>
</dbReference>